<sequence>MQNSDLFTDGISTLAWNGDFDITLLPYSRTTGEKCPRAGRIPRNKSGPGKIIARYCQPDR</sequence>
<organism evidence="1">
    <name type="scientific">Candidatus Kentrum sp. LFY</name>
    <dbReference type="NCBI Taxonomy" id="2126342"/>
    <lineage>
        <taxon>Bacteria</taxon>
        <taxon>Pseudomonadati</taxon>
        <taxon>Pseudomonadota</taxon>
        <taxon>Gammaproteobacteria</taxon>
        <taxon>Candidatus Kentrum</taxon>
    </lineage>
</organism>
<dbReference type="AlphaFoldDB" id="A0A450UT94"/>
<reference evidence="1" key="1">
    <citation type="submission" date="2019-02" db="EMBL/GenBank/DDBJ databases">
        <authorList>
            <person name="Gruber-Vodicka R. H."/>
            <person name="Seah K. B. B."/>
        </authorList>
    </citation>
    <scope>NUCLEOTIDE SEQUENCE</scope>
    <source>
        <strain evidence="1">BECK_M7</strain>
    </source>
</reference>
<accession>A0A450UT94</accession>
<evidence type="ECO:0000313" key="1">
    <source>
        <dbReference type="EMBL" id="VFJ95758.1"/>
    </source>
</evidence>
<protein>
    <submittedName>
        <fullName evidence="1">Uncharacterized protein</fullName>
    </submittedName>
</protein>
<dbReference type="EMBL" id="CAADFF010000074">
    <property type="protein sequence ID" value="VFJ95758.1"/>
    <property type="molecule type" value="Genomic_DNA"/>
</dbReference>
<name>A0A450UT94_9GAMM</name>
<gene>
    <name evidence="1" type="ORF">BECKLFY1418B_GA0070995_10748</name>
</gene>
<proteinExistence type="predicted"/>